<dbReference type="GO" id="GO:0043590">
    <property type="term" value="C:bacterial nucleoid"/>
    <property type="evidence" value="ECO:0007669"/>
    <property type="project" value="TreeGrafter"/>
</dbReference>
<dbReference type="Gene3D" id="2.40.50.140">
    <property type="entry name" value="Nucleic acid-binding proteins"/>
    <property type="match status" value="1"/>
</dbReference>
<dbReference type="Pfam" id="PF11967">
    <property type="entry name" value="RecO_N"/>
    <property type="match status" value="1"/>
</dbReference>
<evidence type="ECO:0000259" key="4">
    <source>
        <dbReference type="Pfam" id="PF11967"/>
    </source>
</evidence>
<dbReference type="InterPro" id="IPR022572">
    <property type="entry name" value="DNA_rep/recomb_RecO_N"/>
</dbReference>
<dbReference type="PANTHER" id="PTHR33991:SF1">
    <property type="entry name" value="DNA REPAIR PROTEIN RECO"/>
    <property type="match status" value="1"/>
</dbReference>
<dbReference type="AlphaFoldDB" id="A0A2N1PLG4"/>
<proteinExistence type="predicted"/>
<evidence type="ECO:0000256" key="3">
    <source>
        <dbReference type="ARBA" id="ARBA00023204"/>
    </source>
</evidence>
<evidence type="ECO:0000256" key="2">
    <source>
        <dbReference type="ARBA" id="ARBA00023172"/>
    </source>
</evidence>
<keyword evidence="1" id="KW-0227">DNA damage</keyword>
<keyword evidence="2" id="KW-0233">DNA recombination</keyword>
<evidence type="ECO:0000256" key="1">
    <source>
        <dbReference type="ARBA" id="ARBA00022763"/>
    </source>
</evidence>
<dbReference type="NCBIfam" id="TIGR00613">
    <property type="entry name" value="reco"/>
    <property type="match status" value="1"/>
</dbReference>
<evidence type="ECO:0000313" key="5">
    <source>
        <dbReference type="EMBL" id="PKK89184.1"/>
    </source>
</evidence>
<dbReference type="Proteomes" id="UP000233256">
    <property type="component" value="Unassembled WGS sequence"/>
</dbReference>
<dbReference type="EMBL" id="PGXC01000023">
    <property type="protein sequence ID" value="PKK89184.1"/>
    <property type="molecule type" value="Genomic_DNA"/>
</dbReference>
<dbReference type="GO" id="GO:0006310">
    <property type="term" value="P:DNA recombination"/>
    <property type="evidence" value="ECO:0007669"/>
    <property type="project" value="UniProtKB-KW"/>
</dbReference>
<organism evidence="5 6">
    <name type="scientific">Candidatus Wallbacteria bacterium HGW-Wallbacteria-1</name>
    <dbReference type="NCBI Taxonomy" id="2013854"/>
    <lineage>
        <taxon>Bacteria</taxon>
        <taxon>Candidatus Walliibacteriota</taxon>
    </lineage>
</organism>
<evidence type="ECO:0000313" key="6">
    <source>
        <dbReference type="Proteomes" id="UP000233256"/>
    </source>
</evidence>
<keyword evidence="3" id="KW-0234">DNA repair</keyword>
<sequence>MRSALTGIHVLLNSSSILQMTIPRSRSISECHLTPQDFELTGEATDLAIPFKREAYRENDDIVTLFTQRLGVISCHARGSRKPDSRISPYLQPLLLVRAELMASRIDRPLLKRVEIVGDYSVIAREPAVFCRVLESLGYMLRIFPRQEPEERLFNLTVRYLETAAAEMEHRPIGCTDDLTAHDLLSLAYLLKGAVLAGIAGDQITRSQGKAFISTPLGKVVPLFGRIGQNDLRKMERALMGALEKSISDSGLD</sequence>
<dbReference type="GO" id="GO:0006302">
    <property type="term" value="P:double-strand break repair"/>
    <property type="evidence" value="ECO:0007669"/>
    <property type="project" value="TreeGrafter"/>
</dbReference>
<reference evidence="5 6" key="1">
    <citation type="journal article" date="2017" name="ISME J.">
        <title>Potential for microbial H2 and metal transformations associated with novel bacteria and archaea in deep terrestrial subsurface sediments.</title>
        <authorList>
            <person name="Hernsdorf A.W."/>
            <person name="Amano Y."/>
            <person name="Miyakawa K."/>
            <person name="Ise K."/>
            <person name="Suzuki Y."/>
            <person name="Anantharaman K."/>
            <person name="Probst A."/>
            <person name="Burstein D."/>
            <person name="Thomas B.C."/>
            <person name="Banfield J.F."/>
        </authorList>
    </citation>
    <scope>NUCLEOTIDE SEQUENCE [LARGE SCALE GENOMIC DNA]</scope>
    <source>
        <strain evidence="5">HGW-Wallbacteria-1</strain>
    </source>
</reference>
<comment type="caution">
    <text evidence="5">The sequence shown here is derived from an EMBL/GenBank/DDBJ whole genome shotgun (WGS) entry which is preliminary data.</text>
</comment>
<dbReference type="SUPFAM" id="SSF50249">
    <property type="entry name" value="Nucleic acid-binding proteins"/>
    <property type="match status" value="1"/>
</dbReference>
<dbReference type="InterPro" id="IPR012340">
    <property type="entry name" value="NA-bd_OB-fold"/>
</dbReference>
<dbReference type="InterPro" id="IPR003717">
    <property type="entry name" value="RecO"/>
</dbReference>
<protein>
    <submittedName>
        <fullName evidence="5">DNA repair protein RecO</fullName>
    </submittedName>
</protein>
<feature type="domain" description="DNA replication/recombination mediator RecO N-terminal" evidence="4">
    <location>
        <begin position="46"/>
        <end position="102"/>
    </location>
</feature>
<dbReference type="PANTHER" id="PTHR33991">
    <property type="entry name" value="DNA REPAIR PROTEIN RECO"/>
    <property type="match status" value="1"/>
</dbReference>
<accession>A0A2N1PLG4</accession>
<gene>
    <name evidence="5" type="primary">recO</name>
    <name evidence="5" type="ORF">CVV64_15355</name>
</gene>
<name>A0A2N1PLG4_9BACT</name>